<evidence type="ECO:0000313" key="2">
    <source>
        <dbReference type="EMBL" id="NLT79762.1"/>
    </source>
</evidence>
<evidence type="ECO:0000313" key="3">
    <source>
        <dbReference type="Proteomes" id="UP000767327"/>
    </source>
</evidence>
<dbReference type="RefSeq" id="WP_273173728.1">
    <property type="nucleotide sequence ID" value="NZ_JAAXZR010000020.1"/>
</dbReference>
<sequence>MSQCLICGNTLPPATRAMTPRYCSGACRQKAYRQRHKTPFPLAMRQARRWARSDGKRPIQPDGTPASSTDPGTWHTFANVQTGAGDGYGFMLGDGFACWDLDHCLHDGQITNPLARQVIDRIGEQWTYQEISISGQGLHIFVHSTSPSYKTKNIEYYSHSRYIKTTGNTWQQATAAE</sequence>
<evidence type="ECO:0000256" key="1">
    <source>
        <dbReference type="SAM" id="MobiDB-lite"/>
    </source>
</evidence>
<reference evidence="2" key="1">
    <citation type="journal article" date="2020" name="Biotechnol. Biofuels">
        <title>New insights from the biogas microbiome by comprehensive genome-resolved metagenomics of nearly 1600 species originating from multiple anaerobic digesters.</title>
        <authorList>
            <person name="Campanaro S."/>
            <person name="Treu L."/>
            <person name="Rodriguez-R L.M."/>
            <person name="Kovalovszki A."/>
            <person name="Ziels R.M."/>
            <person name="Maus I."/>
            <person name="Zhu X."/>
            <person name="Kougias P.G."/>
            <person name="Basile A."/>
            <person name="Luo G."/>
            <person name="Schluter A."/>
            <person name="Konstantinidis K.T."/>
            <person name="Angelidaki I."/>
        </authorList>
    </citation>
    <scope>NUCLEOTIDE SEQUENCE</scope>
    <source>
        <strain evidence="2">AS01afH2WH_6</strain>
    </source>
</reference>
<proteinExistence type="predicted"/>
<accession>A0A971ID90</accession>
<dbReference type="AlphaFoldDB" id="A0A971ID90"/>
<gene>
    <name evidence="2" type="ORF">GXW98_05725</name>
</gene>
<reference evidence="2" key="2">
    <citation type="submission" date="2020-01" db="EMBL/GenBank/DDBJ databases">
        <authorList>
            <person name="Campanaro S."/>
        </authorList>
    </citation>
    <scope>NUCLEOTIDE SEQUENCE</scope>
    <source>
        <strain evidence="2">AS01afH2WH_6</strain>
    </source>
</reference>
<name>A0A971ID90_9BIFI</name>
<dbReference type="EMBL" id="JAAXZR010000020">
    <property type="protein sequence ID" value="NLT79762.1"/>
    <property type="molecule type" value="Genomic_DNA"/>
</dbReference>
<protein>
    <submittedName>
        <fullName evidence="2">DNA primase</fullName>
    </submittedName>
</protein>
<dbReference type="Proteomes" id="UP000767327">
    <property type="component" value="Unassembled WGS sequence"/>
</dbReference>
<comment type="caution">
    <text evidence="2">The sequence shown here is derived from an EMBL/GenBank/DDBJ whole genome shotgun (WGS) entry which is preliminary data.</text>
</comment>
<feature type="region of interest" description="Disordered" evidence="1">
    <location>
        <begin position="49"/>
        <end position="73"/>
    </location>
</feature>
<organism evidence="2 3">
    <name type="scientific">Bifidobacterium crudilactis</name>
    <dbReference type="NCBI Taxonomy" id="327277"/>
    <lineage>
        <taxon>Bacteria</taxon>
        <taxon>Bacillati</taxon>
        <taxon>Actinomycetota</taxon>
        <taxon>Actinomycetes</taxon>
        <taxon>Bifidobacteriales</taxon>
        <taxon>Bifidobacteriaceae</taxon>
        <taxon>Bifidobacterium</taxon>
    </lineage>
</organism>